<proteinExistence type="predicted"/>
<reference evidence="2" key="2">
    <citation type="submission" date="2023-06" db="EMBL/GenBank/DDBJ databases">
        <authorList>
            <person name="Swenson N.G."/>
            <person name="Wegrzyn J.L."/>
            <person name="Mcevoy S.L."/>
        </authorList>
    </citation>
    <scope>NUCLEOTIDE SEQUENCE</scope>
    <source>
        <strain evidence="2">NS2018</strain>
        <tissue evidence="2">Leaf</tissue>
    </source>
</reference>
<gene>
    <name evidence="2" type="ORF">LWI29_028382</name>
</gene>
<protein>
    <submittedName>
        <fullName evidence="2">Uncharacterized protein</fullName>
    </submittedName>
</protein>
<name>A0AA39SER1_ACESA</name>
<keyword evidence="3" id="KW-1185">Reference proteome</keyword>
<sequence length="72" mass="8299">MTSSNRRVGSNGGDDHRLSKTKMKIVRVGSASQSYRRKESHCQELQGLSMQRAATHNQWLRTEKGHFYCVLY</sequence>
<evidence type="ECO:0000256" key="1">
    <source>
        <dbReference type="SAM" id="MobiDB-lite"/>
    </source>
</evidence>
<evidence type="ECO:0000313" key="3">
    <source>
        <dbReference type="Proteomes" id="UP001168877"/>
    </source>
</evidence>
<dbReference type="EMBL" id="JAUESC010000380">
    <property type="protein sequence ID" value="KAK0592972.1"/>
    <property type="molecule type" value="Genomic_DNA"/>
</dbReference>
<organism evidence="2 3">
    <name type="scientific">Acer saccharum</name>
    <name type="common">Sugar maple</name>
    <dbReference type="NCBI Taxonomy" id="4024"/>
    <lineage>
        <taxon>Eukaryota</taxon>
        <taxon>Viridiplantae</taxon>
        <taxon>Streptophyta</taxon>
        <taxon>Embryophyta</taxon>
        <taxon>Tracheophyta</taxon>
        <taxon>Spermatophyta</taxon>
        <taxon>Magnoliopsida</taxon>
        <taxon>eudicotyledons</taxon>
        <taxon>Gunneridae</taxon>
        <taxon>Pentapetalae</taxon>
        <taxon>rosids</taxon>
        <taxon>malvids</taxon>
        <taxon>Sapindales</taxon>
        <taxon>Sapindaceae</taxon>
        <taxon>Hippocastanoideae</taxon>
        <taxon>Acereae</taxon>
        <taxon>Acer</taxon>
    </lineage>
</organism>
<reference evidence="2" key="1">
    <citation type="journal article" date="2022" name="Plant J.">
        <title>Strategies of tolerance reflected in two North American maple genomes.</title>
        <authorList>
            <person name="McEvoy S.L."/>
            <person name="Sezen U.U."/>
            <person name="Trouern-Trend A."/>
            <person name="McMahon S.M."/>
            <person name="Schaberg P.G."/>
            <person name="Yang J."/>
            <person name="Wegrzyn J.L."/>
            <person name="Swenson N.G."/>
        </authorList>
    </citation>
    <scope>NUCLEOTIDE SEQUENCE</scope>
    <source>
        <strain evidence="2">NS2018</strain>
    </source>
</reference>
<feature type="region of interest" description="Disordered" evidence="1">
    <location>
        <begin position="1"/>
        <end position="23"/>
    </location>
</feature>
<dbReference type="AlphaFoldDB" id="A0AA39SER1"/>
<comment type="caution">
    <text evidence="2">The sequence shown here is derived from an EMBL/GenBank/DDBJ whole genome shotgun (WGS) entry which is preliminary data.</text>
</comment>
<evidence type="ECO:0000313" key="2">
    <source>
        <dbReference type="EMBL" id="KAK0592972.1"/>
    </source>
</evidence>
<dbReference type="Proteomes" id="UP001168877">
    <property type="component" value="Unassembled WGS sequence"/>
</dbReference>
<accession>A0AA39SER1</accession>